<sequence length="233" mass="26256">LCGILETSKHPQPAGPRRLALICHGWMGSKNYLFQAQLAKALPFDSFRFDFSGNGESEGFLQWGHFERDIEDIDAAVQLMRQERGYSLDTMIGHSRGALSAFKYATIHPDGFRCLINVAGRQIMGKLKKSRVKELETKGYFEMEYNLRSGRRVIRATREDVASGDAWQKPFVQNLPPSVRTLTIHGTKDTVNPLSEAVSFANYAPNHTLRLLEGADHNLRGFHDTVCAETISW</sequence>
<feature type="domain" description="AB hydrolase-1" evidence="1">
    <location>
        <begin position="21"/>
        <end position="120"/>
    </location>
</feature>
<gene>
    <name evidence="2" type="ORF">BJ684DRAFT_5362</name>
</gene>
<dbReference type="GO" id="GO:0016787">
    <property type="term" value="F:hydrolase activity"/>
    <property type="evidence" value="ECO:0007669"/>
    <property type="project" value="UniProtKB-KW"/>
</dbReference>
<keyword evidence="3" id="KW-1185">Reference proteome</keyword>
<feature type="non-terminal residue" evidence="2">
    <location>
        <position position="1"/>
    </location>
</feature>
<dbReference type="PANTHER" id="PTHR42886">
    <property type="entry name" value="RE40534P-RELATED"/>
    <property type="match status" value="1"/>
</dbReference>
<dbReference type="PANTHER" id="PTHR42886:SF53">
    <property type="entry name" value="ALPHA_BETA-HYDROLASES SUPERFAMILY PROTEIN"/>
    <property type="match status" value="1"/>
</dbReference>
<feature type="non-terminal residue" evidence="2">
    <location>
        <position position="233"/>
    </location>
</feature>
<dbReference type="Gene3D" id="3.40.50.1820">
    <property type="entry name" value="alpha/beta hydrolase"/>
    <property type="match status" value="1"/>
</dbReference>
<keyword evidence="2" id="KW-0378">Hydrolase</keyword>
<dbReference type="EMBL" id="KZ988358">
    <property type="protein sequence ID" value="RKP12371.1"/>
    <property type="molecule type" value="Genomic_DNA"/>
</dbReference>
<protein>
    <submittedName>
        <fullName evidence="2">Alpha/Beta hydrolase protein</fullName>
    </submittedName>
</protein>
<dbReference type="OrthoDB" id="9988524at2759"/>
<evidence type="ECO:0000313" key="2">
    <source>
        <dbReference type="EMBL" id="RKP12371.1"/>
    </source>
</evidence>
<organism evidence="2 3">
    <name type="scientific">Piptocephalis cylindrospora</name>
    <dbReference type="NCBI Taxonomy" id="1907219"/>
    <lineage>
        <taxon>Eukaryota</taxon>
        <taxon>Fungi</taxon>
        <taxon>Fungi incertae sedis</taxon>
        <taxon>Zoopagomycota</taxon>
        <taxon>Zoopagomycotina</taxon>
        <taxon>Zoopagomycetes</taxon>
        <taxon>Zoopagales</taxon>
        <taxon>Piptocephalidaceae</taxon>
        <taxon>Piptocephalis</taxon>
    </lineage>
</organism>
<name>A0A4P9Y2S2_9FUNG</name>
<dbReference type="Proteomes" id="UP000267251">
    <property type="component" value="Unassembled WGS sequence"/>
</dbReference>
<evidence type="ECO:0000313" key="3">
    <source>
        <dbReference type="Proteomes" id="UP000267251"/>
    </source>
</evidence>
<dbReference type="SUPFAM" id="SSF53474">
    <property type="entry name" value="alpha/beta-Hydrolases"/>
    <property type="match status" value="1"/>
</dbReference>
<reference evidence="3" key="1">
    <citation type="journal article" date="2018" name="Nat. Microbiol.">
        <title>Leveraging single-cell genomics to expand the fungal tree of life.</title>
        <authorList>
            <person name="Ahrendt S.R."/>
            <person name="Quandt C.A."/>
            <person name="Ciobanu D."/>
            <person name="Clum A."/>
            <person name="Salamov A."/>
            <person name="Andreopoulos B."/>
            <person name="Cheng J.F."/>
            <person name="Woyke T."/>
            <person name="Pelin A."/>
            <person name="Henrissat B."/>
            <person name="Reynolds N.K."/>
            <person name="Benny G.L."/>
            <person name="Smith M.E."/>
            <person name="James T.Y."/>
            <person name="Grigoriev I.V."/>
        </authorList>
    </citation>
    <scope>NUCLEOTIDE SEQUENCE [LARGE SCALE GENOMIC DNA]</scope>
</reference>
<dbReference type="InterPro" id="IPR029058">
    <property type="entry name" value="AB_hydrolase_fold"/>
</dbReference>
<dbReference type="AlphaFoldDB" id="A0A4P9Y2S2"/>
<dbReference type="Pfam" id="PF00561">
    <property type="entry name" value="Abhydrolase_1"/>
    <property type="match status" value="1"/>
</dbReference>
<evidence type="ECO:0000259" key="1">
    <source>
        <dbReference type="Pfam" id="PF00561"/>
    </source>
</evidence>
<accession>A0A4P9Y2S2</accession>
<proteinExistence type="predicted"/>
<dbReference type="InterPro" id="IPR000073">
    <property type="entry name" value="AB_hydrolase_1"/>
</dbReference>